<evidence type="ECO:0000256" key="1">
    <source>
        <dbReference type="SAM" id="MobiDB-lite"/>
    </source>
</evidence>
<dbReference type="AlphaFoldDB" id="A0A852V5J5"/>
<proteinExistence type="predicted"/>
<evidence type="ECO:0008006" key="4">
    <source>
        <dbReference type="Google" id="ProtNLM"/>
    </source>
</evidence>
<feature type="region of interest" description="Disordered" evidence="1">
    <location>
        <begin position="52"/>
        <end position="88"/>
    </location>
</feature>
<accession>A0A852V5J5</accession>
<sequence>MTEGLNGRLKGYDLDLGDPKNRLAHGRAAQTILVALLIAVANDHFLDQWRHIHQPPSGPDTPADTFKIPAEHLDRSPLTGRSRPPPAR</sequence>
<dbReference type="Proteomes" id="UP000576393">
    <property type="component" value="Unassembled WGS sequence"/>
</dbReference>
<protein>
    <recommendedName>
        <fullName evidence="4">Transposase</fullName>
    </recommendedName>
</protein>
<organism evidence="2 3">
    <name type="scientific">Streptosporangium sandarakinum</name>
    <dbReference type="NCBI Taxonomy" id="1260955"/>
    <lineage>
        <taxon>Bacteria</taxon>
        <taxon>Bacillati</taxon>
        <taxon>Actinomycetota</taxon>
        <taxon>Actinomycetes</taxon>
        <taxon>Streptosporangiales</taxon>
        <taxon>Streptosporangiaceae</taxon>
        <taxon>Streptosporangium</taxon>
    </lineage>
</organism>
<keyword evidence="3" id="KW-1185">Reference proteome</keyword>
<comment type="caution">
    <text evidence="2">The sequence shown here is derived from an EMBL/GenBank/DDBJ whole genome shotgun (WGS) entry which is preliminary data.</text>
</comment>
<evidence type="ECO:0000313" key="2">
    <source>
        <dbReference type="EMBL" id="NYF42868.1"/>
    </source>
</evidence>
<dbReference type="EMBL" id="JACCCO010000002">
    <property type="protein sequence ID" value="NYF42868.1"/>
    <property type="molecule type" value="Genomic_DNA"/>
</dbReference>
<name>A0A852V5J5_9ACTN</name>
<gene>
    <name evidence="2" type="ORF">HDA43_005069</name>
</gene>
<evidence type="ECO:0000313" key="3">
    <source>
        <dbReference type="Proteomes" id="UP000576393"/>
    </source>
</evidence>
<reference evidence="2 3" key="1">
    <citation type="submission" date="2020-07" db="EMBL/GenBank/DDBJ databases">
        <title>Sequencing the genomes of 1000 actinobacteria strains.</title>
        <authorList>
            <person name="Klenk H.-P."/>
        </authorList>
    </citation>
    <scope>NUCLEOTIDE SEQUENCE [LARGE SCALE GENOMIC DNA]</scope>
    <source>
        <strain evidence="2 3">DSM 45763</strain>
    </source>
</reference>
<dbReference type="RefSeq" id="WP_179825712.1">
    <property type="nucleotide sequence ID" value="NZ_JACCCO010000002.1"/>
</dbReference>